<reference evidence="4 5" key="1">
    <citation type="journal article" date="2014" name="Nature">
        <title>The genome of the recently domesticated crop plant sugar beet (Beta vulgaris).</title>
        <authorList>
            <person name="Dohm J.C."/>
            <person name="Minoche A.E."/>
            <person name="Holtgrawe D."/>
            <person name="Capella-Gutierrez S."/>
            <person name="Zakrzewski F."/>
            <person name="Tafer H."/>
            <person name="Rupp O."/>
            <person name="Sorensen T.R."/>
            <person name="Stracke R."/>
            <person name="Reinhardt R."/>
            <person name="Goesmann A."/>
            <person name="Kraft T."/>
            <person name="Schulz B."/>
            <person name="Stadler P.F."/>
            <person name="Schmidt T."/>
            <person name="Gabaldon T."/>
            <person name="Lehrach H."/>
            <person name="Weisshaar B."/>
            <person name="Himmelbauer H."/>
        </authorList>
    </citation>
    <scope>NUCLEOTIDE SEQUENCE [LARGE SCALE GENOMIC DNA]</scope>
    <source>
        <tissue evidence="4">Taproot</tissue>
    </source>
</reference>
<dbReference type="Pfam" id="PF04783">
    <property type="entry name" value="DUF630"/>
    <property type="match status" value="1"/>
</dbReference>
<dbReference type="eggNOG" id="ENOG502QQXC">
    <property type="taxonomic scope" value="Eukaryota"/>
</dbReference>
<dbReference type="InterPro" id="IPR006868">
    <property type="entry name" value="DUF630"/>
</dbReference>
<evidence type="ECO:0008006" key="6">
    <source>
        <dbReference type="Google" id="ProtNLM"/>
    </source>
</evidence>
<feature type="compositionally biased region" description="Basic and acidic residues" evidence="1">
    <location>
        <begin position="615"/>
        <end position="634"/>
    </location>
</feature>
<evidence type="ECO:0000259" key="2">
    <source>
        <dbReference type="Pfam" id="PF04782"/>
    </source>
</evidence>
<dbReference type="Gramene" id="KMT18136">
    <property type="protein sequence ID" value="KMT18136"/>
    <property type="gene ID" value="BVRB_2g031650"/>
</dbReference>
<feature type="region of interest" description="Disordered" evidence="1">
    <location>
        <begin position="171"/>
        <end position="212"/>
    </location>
</feature>
<dbReference type="InterPro" id="IPR006867">
    <property type="entry name" value="DUF632"/>
</dbReference>
<protein>
    <recommendedName>
        <fullName evidence="6">DUF632 domain-containing protein</fullName>
    </recommendedName>
</protein>
<keyword evidence="5" id="KW-1185">Reference proteome</keyword>
<name>A0A0J8FQS6_BETVV</name>
<accession>A0A0J8FQS6</accession>
<evidence type="ECO:0000313" key="5">
    <source>
        <dbReference type="Proteomes" id="UP000035740"/>
    </source>
</evidence>
<dbReference type="OrthoDB" id="674656at2759"/>
<dbReference type="PANTHER" id="PTHR21450:SF7">
    <property type="entry name" value="DNA LIGASE (DUF630 AND DUF632)"/>
    <property type="match status" value="1"/>
</dbReference>
<dbReference type="EMBL" id="KQ090038">
    <property type="protein sequence ID" value="KMT18136.1"/>
    <property type="molecule type" value="Genomic_DNA"/>
</dbReference>
<dbReference type="Proteomes" id="UP000035740">
    <property type="component" value="Chromosome 2"/>
</dbReference>
<feature type="compositionally biased region" description="Gly residues" evidence="1">
    <location>
        <begin position="130"/>
        <end position="141"/>
    </location>
</feature>
<evidence type="ECO:0000259" key="3">
    <source>
        <dbReference type="Pfam" id="PF04783"/>
    </source>
</evidence>
<feature type="region of interest" description="Disordered" evidence="1">
    <location>
        <begin position="53"/>
        <end position="152"/>
    </location>
</feature>
<dbReference type="OMA" id="FFMVDNM"/>
<feature type="compositionally biased region" description="Acidic residues" evidence="1">
    <location>
        <begin position="178"/>
        <end position="196"/>
    </location>
</feature>
<dbReference type="Pfam" id="PF04782">
    <property type="entry name" value="DUF632"/>
    <property type="match status" value="1"/>
</dbReference>
<organism evidence="4 5">
    <name type="scientific">Beta vulgaris subsp. vulgaris</name>
    <name type="common">Beet</name>
    <dbReference type="NCBI Taxonomy" id="3555"/>
    <lineage>
        <taxon>Eukaryota</taxon>
        <taxon>Viridiplantae</taxon>
        <taxon>Streptophyta</taxon>
        <taxon>Embryophyta</taxon>
        <taxon>Tracheophyta</taxon>
        <taxon>Spermatophyta</taxon>
        <taxon>Magnoliopsida</taxon>
        <taxon>eudicotyledons</taxon>
        <taxon>Gunneridae</taxon>
        <taxon>Pentapetalae</taxon>
        <taxon>Caryophyllales</taxon>
        <taxon>Chenopodiaceae</taxon>
        <taxon>Betoideae</taxon>
        <taxon>Beta</taxon>
    </lineage>
</organism>
<sequence length="708" mass="79064">MGCAQSRIENEEAVSRCKERKILMKEALLARTAFAVGHSAYAIALKNAGSALSDYGHGETSSDTTAPPPVSASKPPPPPPPPPPQEPLLPPPPPLPVFTPSPLQRSVTMPEFSSSKRDVSSMGSLEDDAGGGGGGDGGGGGGDEKSGRREEENGMKGMAWDYFFMSDNNMMGGAGLDEIGEEDEDDDDDDDDDDHDDHEGMVEGGNEGVEFKTPEKKVEVGGIEMGMGMGMETPPPPPPEADVRHFVHSNTAPAEVLLGKMESVDDSGSSKVNLMKVLEEIDDYFLKASECAQEVTKLLEAHKLQYHSNFADNKVPVDHAARVMRVITWSSKGISEGGNNDSEDSETLATVLDKLMAWEKKLYEEVKAGELMKLEYQRKVSVLNRQKKRGASAESLEKTKAAVSHLHTRYIVDMQSMDSTVSEVNELRDQQLYPKLVELVDRMAQMWEDICIHHDNQLQIATELKSLDVILTPRETSKPHYHCTLQLSNVVQQWQDRFETLVHQQKHYVRSLNSWLKLNLIPIESNLKEKISSPPRAHHPPIQALLHAWHDALEKLPDEVTRTAISSFGAMIKTIILHQDEEMRLKEKCEETRKEFLRKNQAFEDWYHKYMQRKGPEAMDSERGEDGPGKDPVSERQVVVESLKNRLEDELEKYQRHCVQVREKSLGTLKTRLPELFRALSEYAHASYDSYNKLRAIVLSHGSNGVPS</sequence>
<evidence type="ECO:0000256" key="1">
    <source>
        <dbReference type="SAM" id="MobiDB-lite"/>
    </source>
</evidence>
<feature type="domain" description="DUF630" evidence="3">
    <location>
        <begin position="1"/>
        <end position="59"/>
    </location>
</feature>
<gene>
    <name evidence="4" type="ORF">BVRB_2g031650</name>
</gene>
<dbReference type="KEGG" id="bvg:104884645"/>
<dbReference type="AlphaFoldDB" id="A0A0J8FQS6"/>
<feature type="compositionally biased region" description="Basic and acidic residues" evidence="1">
    <location>
        <begin position="142"/>
        <end position="152"/>
    </location>
</feature>
<feature type="domain" description="DUF632" evidence="2">
    <location>
        <begin position="274"/>
        <end position="573"/>
    </location>
</feature>
<proteinExistence type="predicted"/>
<feature type="compositionally biased region" description="Pro residues" evidence="1">
    <location>
        <begin position="66"/>
        <end position="99"/>
    </location>
</feature>
<feature type="compositionally biased region" description="Polar residues" evidence="1">
    <location>
        <begin position="104"/>
        <end position="113"/>
    </location>
</feature>
<dbReference type="PANTHER" id="PTHR21450">
    <property type="entry name" value="PROTEIN ALTERED PHOSPHATE STARVATION RESPONSE 1"/>
    <property type="match status" value="1"/>
</dbReference>
<feature type="region of interest" description="Disordered" evidence="1">
    <location>
        <begin position="615"/>
        <end position="636"/>
    </location>
</feature>
<evidence type="ECO:0000313" key="4">
    <source>
        <dbReference type="EMBL" id="KMT18136.1"/>
    </source>
</evidence>